<dbReference type="InterPro" id="IPR050859">
    <property type="entry name" value="Class-I_PLP-dep_aminotransf"/>
</dbReference>
<comment type="similarity">
    <text evidence="2">Belongs to the class-I pyridoxal-phosphate-dependent aminotransferase family.</text>
</comment>
<evidence type="ECO:0000256" key="5">
    <source>
        <dbReference type="ARBA" id="ARBA00022898"/>
    </source>
</evidence>
<keyword evidence="5" id="KW-0663">Pyridoxal phosphate</keyword>
<evidence type="ECO:0000256" key="4">
    <source>
        <dbReference type="ARBA" id="ARBA00022679"/>
    </source>
</evidence>
<dbReference type="InterPro" id="IPR004839">
    <property type="entry name" value="Aminotransferase_I/II_large"/>
</dbReference>
<comment type="cofactor">
    <cofactor evidence="1">
        <name>pyridoxal 5'-phosphate</name>
        <dbReference type="ChEBI" id="CHEBI:597326"/>
    </cofactor>
</comment>
<evidence type="ECO:0000313" key="7">
    <source>
        <dbReference type="EMBL" id="WBW71029.1"/>
    </source>
</evidence>
<dbReference type="PANTHER" id="PTHR42790:SF21">
    <property type="entry name" value="AROMATIC_AMINOADIPATE AMINOTRANSFERASE 1"/>
    <property type="match status" value="1"/>
</dbReference>
<dbReference type="InterPro" id="IPR015424">
    <property type="entry name" value="PyrdxlP-dep_Trfase"/>
</dbReference>
<dbReference type="GeneID" id="80873534"/>
<name>A0AAF0AUM3_9SCHI</name>
<keyword evidence="3 7" id="KW-0032">Aminotransferase</keyword>
<proteinExistence type="inferred from homology"/>
<dbReference type="GO" id="GO:0030170">
    <property type="term" value="F:pyridoxal phosphate binding"/>
    <property type="evidence" value="ECO:0007669"/>
    <property type="project" value="InterPro"/>
</dbReference>
<dbReference type="PANTHER" id="PTHR42790">
    <property type="entry name" value="AMINOTRANSFERASE"/>
    <property type="match status" value="1"/>
</dbReference>
<evidence type="ECO:0000313" key="8">
    <source>
        <dbReference type="Proteomes" id="UP001212411"/>
    </source>
</evidence>
<dbReference type="Gene3D" id="3.40.640.10">
    <property type="entry name" value="Type I PLP-dependent aspartate aminotransferase-like (Major domain)"/>
    <property type="match status" value="1"/>
</dbReference>
<keyword evidence="8" id="KW-1185">Reference proteome</keyword>
<keyword evidence="4" id="KW-0808">Transferase</keyword>
<sequence length="493" mass="56167">MSPSIFNDKFQHHLSREARARGKGPFQMLDRIKCNTDIDLISFSGGIPHPSKFALRRLSVRFPELGCFHEGAGNSYPKEADVSYDLGRDENENGLDFEGALQYGQCQGIPELVNFIKEHVKLAHSPPYKEWEIKLTNGNTIGLEYCLRLLINYGDPVLIEKYTYPAAITAMSPLGVNFISIDMDGEGMLPESLQEIMENWDPSKGSRPRILYTIPTGQNPTGSTLSIDRRKKIMVLAQKYDIIIIEDEPYYFLQMDSYNGSTLEEGNQKQDSMQNSTVLSSFVKKLVPSFLKLDVEGRVLRIDSFSKLIAPGSRLGWITGNQLFIDRITRAAEVSTESPSGISQVTLFAILNHWKQEGFFLWLQELQRTYTIRRNALLESANKHLPKSICSYKAPKAGLFLWVEINKDRYLFDSKNKSVSDIELEIFEALLQKGVKPICGQLFMAYPDKNDQIFFRFAYSIAPVDKFEMGLQRFASTLKDYFKFDEKELQAIS</sequence>
<dbReference type="InterPro" id="IPR015421">
    <property type="entry name" value="PyrdxlP-dep_Trfase_major"/>
</dbReference>
<evidence type="ECO:0000256" key="2">
    <source>
        <dbReference type="ARBA" id="ARBA00007441"/>
    </source>
</evidence>
<evidence type="ECO:0000256" key="1">
    <source>
        <dbReference type="ARBA" id="ARBA00001933"/>
    </source>
</evidence>
<dbReference type="Proteomes" id="UP001212411">
    <property type="component" value="Chromosome 1"/>
</dbReference>
<feature type="domain" description="Aminotransferase class I/classII large" evidence="6">
    <location>
        <begin position="94"/>
        <end position="436"/>
    </location>
</feature>
<dbReference type="SUPFAM" id="SSF53383">
    <property type="entry name" value="PLP-dependent transferases"/>
    <property type="match status" value="1"/>
</dbReference>
<protein>
    <submittedName>
        <fullName evidence="7">Aromatic aminotransferase</fullName>
    </submittedName>
</protein>
<dbReference type="Pfam" id="PF00155">
    <property type="entry name" value="Aminotran_1_2"/>
    <property type="match status" value="1"/>
</dbReference>
<gene>
    <name evidence="7" type="ORF">SOMG_00046</name>
</gene>
<evidence type="ECO:0000259" key="6">
    <source>
        <dbReference type="Pfam" id="PF00155"/>
    </source>
</evidence>
<dbReference type="GO" id="GO:0009074">
    <property type="term" value="P:aromatic amino acid family catabolic process"/>
    <property type="evidence" value="ECO:0007669"/>
    <property type="project" value="TreeGrafter"/>
</dbReference>
<dbReference type="GO" id="GO:0008793">
    <property type="term" value="F:aromatic-amino-acid transaminase activity"/>
    <property type="evidence" value="ECO:0007669"/>
    <property type="project" value="TreeGrafter"/>
</dbReference>
<dbReference type="CDD" id="cd00609">
    <property type="entry name" value="AAT_like"/>
    <property type="match status" value="1"/>
</dbReference>
<accession>A0AAF0AUM3</accession>
<organism evidence="7 8">
    <name type="scientific">Schizosaccharomyces osmophilus</name>
    <dbReference type="NCBI Taxonomy" id="2545709"/>
    <lineage>
        <taxon>Eukaryota</taxon>
        <taxon>Fungi</taxon>
        <taxon>Dikarya</taxon>
        <taxon>Ascomycota</taxon>
        <taxon>Taphrinomycotina</taxon>
        <taxon>Schizosaccharomycetes</taxon>
        <taxon>Schizosaccharomycetales</taxon>
        <taxon>Schizosaccharomycetaceae</taxon>
        <taxon>Schizosaccharomyces</taxon>
    </lineage>
</organism>
<dbReference type="RefSeq" id="XP_056035272.1">
    <property type="nucleotide sequence ID" value="XM_056178845.1"/>
</dbReference>
<dbReference type="GO" id="GO:0006571">
    <property type="term" value="P:tyrosine biosynthetic process"/>
    <property type="evidence" value="ECO:0007669"/>
    <property type="project" value="TreeGrafter"/>
</dbReference>
<evidence type="ECO:0000256" key="3">
    <source>
        <dbReference type="ARBA" id="ARBA00022576"/>
    </source>
</evidence>
<dbReference type="AlphaFoldDB" id="A0AAF0AUM3"/>
<dbReference type="EMBL" id="CP115611">
    <property type="protein sequence ID" value="WBW71029.1"/>
    <property type="molecule type" value="Genomic_DNA"/>
</dbReference>
<reference evidence="7 8" key="1">
    <citation type="journal article" date="2023" name="G3 (Bethesda)">
        <title>A high-quality reference genome for the fission yeast Schizosaccharomyces osmophilus.</title>
        <authorList>
            <person name="Jia G.S."/>
            <person name="Zhang W.C."/>
            <person name="Liang Y."/>
            <person name="Liu X.H."/>
            <person name="Rhind N."/>
            <person name="Pidoux A."/>
            <person name="Brysch-Herzberg M."/>
            <person name="Du L.L."/>
        </authorList>
    </citation>
    <scope>NUCLEOTIDE SEQUENCE [LARGE SCALE GENOMIC DNA]</scope>
    <source>
        <strain evidence="7 8">CBS 15793</strain>
    </source>
</reference>
<dbReference type="GO" id="GO:0019878">
    <property type="term" value="P:lysine biosynthetic process via aminoadipic acid"/>
    <property type="evidence" value="ECO:0007669"/>
    <property type="project" value="TreeGrafter"/>
</dbReference>
<dbReference type="KEGG" id="som:SOMG_00046"/>
<dbReference type="GO" id="GO:0047536">
    <property type="term" value="F:2-aminoadipate transaminase activity"/>
    <property type="evidence" value="ECO:0007669"/>
    <property type="project" value="TreeGrafter"/>
</dbReference>